<dbReference type="SUPFAM" id="SSF111331">
    <property type="entry name" value="NAD kinase/diacylglycerol kinase-like"/>
    <property type="match status" value="1"/>
</dbReference>
<evidence type="ECO:0000256" key="1">
    <source>
        <dbReference type="ARBA" id="ARBA00001946"/>
    </source>
</evidence>
<protein>
    <submittedName>
        <fullName evidence="14">Lipid kinase</fullName>
    </submittedName>
</protein>
<dbReference type="GO" id="GO:0046872">
    <property type="term" value="F:metal ion binding"/>
    <property type="evidence" value="ECO:0007669"/>
    <property type="project" value="UniProtKB-KW"/>
</dbReference>
<comment type="caution">
    <text evidence="14">The sequence shown here is derived from an EMBL/GenBank/DDBJ whole genome shotgun (WGS) entry which is preliminary data.</text>
</comment>
<keyword evidence="4" id="KW-0808">Transferase</keyword>
<evidence type="ECO:0000256" key="6">
    <source>
        <dbReference type="ARBA" id="ARBA00022741"/>
    </source>
</evidence>
<keyword evidence="8" id="KW-0067">ATP-binding</keyword>
<proteinExistence type="inferred from homology"/>
<dbReference type="InterPro" id="IPR050187">
    <property type="entry name" value="Lipid_Phosphate_FormReg"/>
</dbReference>
<keyword evidence="11" id="KW-0594">Phospholipid biosynthesis</keyword>
<dbReference type="Gene3D" id="2.60.200.40">
    <property type="match status" value="1"/>
</dbReference>
<evidence type="ECO:0000256" key="11">
    <source>
        <dbReference type="ARBA" id="ARBA00023209"/>
    </source>
</evidence>
<dbReference type="InterPro" id="IPR001206">
    <property type="entry name" value="Diacylglycerol_kinase_cat_dom"/>
</dbReference>
<keyword evidence="7 14" id="KW-0418">Kinase</keyword>
<dbReference type="NCBIfam" id="TIGR00147">
    <property type="entry name" value="YegS/Rv2252/BmrU family lipid kinase"/>
    <property type="match status" value="1"/>
</dbReference>
<accession>A0A838A609</accession>
<keyword evidence="10" id="KW-0443">Lipid metabolism</keyword>
<dbReference type="Pfam" id="PF00781">
    <property type="entry name" value="DAGK_cat"/>
    <property type="match status" value="1"/>
</dbReference>
<keyword evidence="15" id="KW-1185">Reference proteome</keyword>
<organism evidence="14 15">
    <name type="scientific">Haloechinothrix aidingensis</name>
    <dbReference type="NCBI Taxonomy" id="2752311"/>
    <lineage>
        <taxon>Bacteria</taxon>
        <taxon>Bacillati</taxon>
        <taxon>Actinomycetota</taxon>
        <taxon>Actinomycetes</taxon>
        <taxon>Pseudonocardiales</taxon>
        <taxon>Pseudonocardiaceae</taxon>
        <taxon>Haloechinothrix</taxon>
    </lineage>
</organism>
<keyword evidence="12" id="KW-1208">Phospholipid metabolism</keyword>
<dbReference type="Proteomes" id="UP000582974">
    <property type="component" value="Unassembled WGS sequence"/>
</dbReference>
<evidence type="ECO:0000256" key="5">
    <source>
        <dbReference type="ARBA" id="ARBA00022723"/>
    </source>
</evidence>
<evidence type="ECO:0000256" key="10">
    <source>
        <dbReference type="ARBA" id="ARBA00023098"/>
    </source>
</evidence>
<evidence type="ECO:0000256" key="8">
    <source>
        <dbReference type="ARBA" id="ARBA00022840"/>
    </source>
</evidence>
<evidence type="ECO:0000313" key="15">
    <source>
        <dbReference type="Proteomes" id="UP000582974"/>
    </source>
</evidence>
<evidence type="ECO:0000256" key="4">
    <source>
        <dbReference type="ARBA" id="ARBA00022679"/>
    </source>
</evidence>
<evidence type="ECO:0000256" key="9">
    <source>
        <dbReference type="ARBA" id="ARBA00022842"/>
    </source>
</evidence>
<dbReference type="Pfam" id="PF19279">
    <property type="entry name" value="YegS_C"/>
    <property type="match status" value="1"/>
</dbReference>
<dbReference type="InterPro" id="IPR045540">
    <property type="entry name" value="YegS/DAGK_C"/>
</dbReference>
<evidence type="ECO:0000313" key="14">
    <source>
        <dbReference type="EMBL" id="MBA0124508.1"/>
    </source>
</evidence>
<dbReference type="SMART" id="SM00046">
    <property type="entry name" value="DAGKc"/>
    <property type="match status" value="1"/>
</dbReference>
<dbReference type="GO" id="GO:0016301">
    <property type="term" value="F:kinase activity"/>
    <property type="evidence" value="ECO:0007669"/>
    <property type="project" value="UniProtKB-KW"/>
</dbReference>
<comment type="cofactor">
    <cofactor evidence="1">
        <name>Mg(2+)</name>
        <dbReference type="ChEBI" id="CHEBI:18420"/>
    </cofactor>
</comment>
<dbReference type="GO" id="GO:0008654">
    <property type="term" value="P:phospholipid biosynthetic process"/>
    <property type="evidence" value="ECO:0007669"/>
    <property type="project" value="UniProtKB-KW"/>
</dbReference>
<dbReference type="NCBIfam" id="NF009604">
    <property type="entry name" value="PRK13057.1"/>
    <property type="match status" value="1"/>
</dbReference>
<dbReference type="PROSITE" id="PS50146">
    <property type="entry name" value="DAGK"/>
    <property type="match status" value="1"/>
</dbReference>
<sequence>MPILDDSRGSALVVSSGRIVTAGSPGSYQRHGYAVGGIGSGLARGVGVVSGTPTRAALIVNTHSRTGASAFTMARRKLTELGVPLESTYPLEDPARLVETVNAAVDDGSDLVILGGGDGSVSSVVDVLAHREVPLGLLPLGTANDFARTLHIPTDLSEACRIIASGTVVDIDLGLCGNNYYVNRASAGIGEKVAHAMSPVLKKRLGTLAYPVATVRAIAEHRPFSARLTFPDGDHPPQEFPRLLQVSVANGRYYGGGQLPAHDAGIDDNTLDVSVLEHGPLRELVTVARNLKNGYPDNHHAEHYRTARVRVETDPSLRINVDGEVVATTPQEFSVARNALHVLVPSTWVDGV</sequence>
<comment type="similarity">
    <text evidence="2">Belongs to the diacylglycerol/lipid kinase family.</text>
</comment>
<keyword evidence="6" id="KW-0547">Nucleotide-binding</keyword>
<dbReference type="EMBL" id="JACCKD010000001">
    <property type="protein sequence ID" value="MBA0124508.1"/>
    <property type="molecule type" value="Genomic_DNA"/>
</dbReference>
<keyword evidence="5" id="KW-0479">Metal-binding</keyword>
<evidence type="ECO:0000256" key="12">
    <source>
        <dbReference type="ARBA" id="ARBA00023264"/>
    </source>
</evidence>
<evidence type="ECO:0000256" key="7">
    <source>
        <dbReference type="ARBA" id="ARBA00022777"/>
    </source>
</evidence>
<dbReference type="PANTHER" id="PTHR12358">
    <property type="entry name" value="SPHINGOSINE KINASE"/>
    <property type="match status" value="1"/>
</dbReference>
<dbReference type="PANTHER" id="PTHR12358:SF106">
    <property type="entry name" value="LIPID KINASE YEGS"/>
    <property type="match status" value="1"/>
</dbReference>
<dbReference type="GO" id="GO:0005524">
    <property type="term" value="F:ATP binding"/>
    <property type="evidence" value="ECO:0007669"/>
    <property type="project" value="UniProtKB-KW"/>
</dbReference>
<evidence type="ECO:0000256" key="3">
    <source>
        <dbReference type="ARBA" id="ARBA00022516"/>
    </source>
</evidence>
<evidence type="ECO:0000256" key="2">
    <source>
        <dbReference type="ARBA" id="ARBA00005983"/>
    </source>
</evidence>
<dbReference type="InterPro" id="IPR005218">
    <property type="entry name" value="Diacylglycerol/lipid_kinase"/>
</dbReference>
<dbReference type="InterPro" id="IPR017438">
    <property type="entry name" value="ATP-NAD_kinase_N"/>
</dbReference>
<keyword evidence="9" id="KW-0460">Magnesium</keyword>
<reference evidence="14 15" key="1">
    <citation type="submission" date="2020-07" db="EMBL/GenBank/DDBJ databases">
        <title>Genome of Haloechinothrix sp.</title>
        <authorList>
            <person name="Tang S.-K."/>
            <person name="Yang L."/>
            <person name="Zhu W.-Y."/>
        </authorList>
    </citation>
    <scope>NUCLEOTIDE SEQUENCE [LARGE SCALE GENOMIC DNA]</scope>
    <source>
        <strain evidence="14 15">YIM 98757</strain>
    </source>
</reference>
<name>A0A838A609_9PSEU</name>
<gene>
    <name evidence="14" type="ORF">H0B56_03035</name>
</gene>
<dbReference type="InterPro" id="IPR016064">
    <property type="entry name" value="NAD/diacylglycerol_kinase_sf"/>
</dbReference>
<evidence type="ECO:0000259" key="13">
    <source>
        <dbReference type="PROSITE" id="PS50146"/>
    </source>
</evidence>
<dbReference type="GO" id="GO:0005886">
    <property type="term" value="C:plasma membrane"/>
    <property type="evidence" value="ECO:0007669"/>
    <property type="project" value="TreeGrafter"/>
</dbReference>
<feature type="domain" description="DAGKc" evidence="13">
    <location>
        <begin position="51"/>
        <end position="180"/>
    </location>
</feature>
<dbReference type="Gene3D" id="3.40.50.10330">
    <property type="entry name" value="Probable inorganic polyphosphate/atp-NAD kinase, domain 1"/>
    <property type="match status" value="1"/>
</dbReference>
<keyword evidence="3" id="KW-0444">Lipid biosynthesis</keyword>
<dbReference type="AlphaFoldDB" id="A0A838A609"/>